<protein>
    <submittedName>
        <fullName evidence="4">Unannotated protein</fullName>
    </submittedName>
</protein>
<evidence type="ECO:0000313" key="2">
    <source>
        <dbReference type="EMBL" id="CAB4606845.1"/>
    </source>
</evidence>
<dbReference type="EMBL" id="CAEZZS010000017">
    <property type="protein sequence ID" value="CAB4773934.1"/>
    <property type="molecule type" value="Genomic_DNA"/>
</dbReference>
<name>A0A6J6REI9_9ZZZZ</name>
<organism evidence="4">
    <name type="scientific">freshwater metagenome</name>
    <dbReference type="NCBI Taxonomy" id="449393"/>
    <lineage>
        <taxon>unclassified sequences</taxon>
        <taxon>metagenomes</taxon>
        <taxon>ecological metagenomes</taxon>
    </lineage>
</organism>
<reference evidence="4" key="1">
    <citation type="submission" date="2020-05" db="EMBL/GenBank/DDBJ databases">
        <authorList>
            <person name="Chiriac C."/>
            <person name="Salcher M."/>
            <person name="Ghai R."/>
            <person name="Kavagutti S V."/>
        </authorList>
    </citation>
    <scope>NUCLEOTIDE SEQUENCE</scope>
</reference>
<sequence>MADLALLVAMILFFPAILAPLALGLTFMKRQRWHIFFILPISIMASSISGPLILSNVSTGGTVMGFIGLTCSLLAVWRWVKSAPPKPLRED</sequence>
<keyword evidence="1" id="KW-1133">Transmembrane helix</keyword>
<dbReference type="EMBL" id="CAEZXH010000011">
    <property type="protein sequence ID" value="CAB4677897.1"/>
    <property type="molecule type" value="Genomic_DNA"/>
</dbReference>
<keyword evidence="1" id="KW-0812">Transmembrane</keyword>
<dbReference type="EMBL" id="CAEZUJ010000065">
    <property type="protein sequence ID" value="CAB4606845.1"/>
    <property type="molecule type" value="Genomic_DNA"/>
</dbReference>
<accession>A0A6J6REI9</accession>
<gene>
    <name evidence="2" type="ORF">UFOPK1811_01177</name>
    <name evidence="3" type="ORF">UFOPK2360_00318</name>
    <name evidence="4" type="ORF">UFOPK2659_00742</name>
    <name evidence="5" type="ORF">UFOPK2922_00527</name>
    <name evidence="6" type="ORF">UFOPK3306_00517</name>
</gene>
<evidence type="ECO:0000313" key="6">
    <source>
        <dbReference type="EMBL" id="CAB4862867.1"/>
    </source>
</evidence>
<evidence type="ECO:0000313" key="4">
    <source>
        <dbReference type="EMBL" id="CAB4722460.1"/>
    </source>
</evidence>
<dbReference type="AlphaFoldDB" id="A0A6J6REI9"/>
<evidence type="ECO:0000256" key="1">
    <source>
        <dbReference type="SAM" id="Phobius"/>
    </source>
</evidence>
<proteinExistence type="predicted"/>
<dbReference type="EMBL" id="CAEZYJ010000097">
    <property type="protein sequence ID" value="CAB4722460.1"/>
    <property type="molecule type" value="Genomic_DNA"/>
</dbReference>
<keyword evidence="1" id="KW-0472">Membrane</keyword>
<evidence type="ECO:0000313" key="3">
    <source>
        <dbReference type="EMBL" id="CAB4677897.1"/>
    </source>
</evidence>
<feature type="transmembrane region" description="Helical" evidence="1">
    <location>
        <begin position="60"/>
        <end position="80"/>
    </location>
</feature>
<feature type="transmembrane region" description="Helical" evidence="1">
    <location>
        <begin position="6"/>
        <end position="28"/>
    </location>
</feature>
<evidence type="ECO:0000313" key="5">
    <source>
        <dbReference type="EMBL" id="CAB4773934.1"/>
    </source>
</evidence>
<dbReference type="EMBL" id="CAFBLI010000027">
    <property type="protein sequence ID" value="CAB4862867.1"/>
    <property type="molecule type" value="Genomic_DNA"/>
</dbReference>
<feature type="transmembrane region" description="Helical" evidence="1">
    <location>
        <begin position="35"/>
        <end position="54"/>
    </location>
</feature>